<comment type="caution">
    <text evidence="3">The sequence shown here is derived from an EMBL/GenBank/DDBJ whole genome shotgun (WGS) entry which is preliminary data.</text>
</comment>
<reference evidence="3" key="2">
    <citation type="journal article" date="2021" name="PeerJ">
        <title>Extensive microbial diversity within the chicken gut microbiome revealed by metagenomics and culture.</title>
        <authorList>
            <person name="Gilroy R."/>
            <person name="Ravi A."/>
            <person name="Getino M."/>
            <person name="Pursley I."/>
            <person name="Horton D.L."/>
            <person name="Alikhan N.F."/>
            <person name="Baker D."/>
            <person name="Gharbi K."/>
            <person name="Hall N."/>
            <person name="Watson M."/>
            <person name="Adriaenssens E.M."/>
            <person name="Foster-Nyarko E."/>
            <person name="Jarju S."/>
            <person name="Secka A."/>
            <person name="Antonio M."/>
            <person name="Oren A."/>
            <person name="Chaudhuri R.R."/>
            <person name="La Ragione R."/>
            <person name="Hildebrand F."/>
            <person name="Pallen M.J."/>
        </authorList>
    </citation>
    <scope>NUCLEOTIDE SEQUENCE</scope>
    <source>
        <strain evidence="3">ChiHjej12B11-7776</strain>
    </source>
</reference>
<keyword evidence="2" id="KW-0812">Transmembrane</keyword>
<feature type="non-terminal residue" evidence="3">
    <location>
        <position position="1"/>
    </location>
</feature>
<gene>
    <name evidence="3" type="ORF">IAC72_04610</name>
</gene>
<organism evidence="3 4">
    <name type="scientific">Candidatus Fimimonas merdipullorum</name>
    <dbReference type="NCBI Taxonomy" id="2840822"/>
    <lineage>
        <taxon>Bacteria</taxon>
        <taxon>Pseudomonadati</taxon>
        <taxon>Myxococcota</taxon>
        <taxon>Myxococcia</taxon>
        <taxon>Myxococcales</taxon>
        <taxon>Cystobacterineae</taxon>
        <taxon>Myxococcaceae</taxon>
        <taxon>Myxococcaceae incertae sedis</taxon>
        <taxon>Candidatus Fimimonas</taxon>
    </lineage>
</organism>
<evidence type="ECO:0008006" key="5">
    <source>
        <dbReference type="Google" id="ProtNLM"/>
    </source>
</evidence>
<sequence length="291" mass="31299">AVTAIFCAATLLRRDKRALKIVSTVIFLCAGTLSAAYMATCAGASFDVTVPAVTESILAVSLITPLLCTLSIAYCTPAAQRTLPAAVQKTERRETHGAEERETSEESAGALAAEQSVDQQPHSVDQQPSAEECTAAQMEEQLEPNAAELQDFAEEQAAEQQSEALDEKAEKQSAPCSAEGTDGKVAPEQTQQTEDVTIAEDASTEDTEQPEEQAATEAPQENAEQPTWREVSQYVPQDQTVEGIAEEAYGSVQPISAATLKKIETLRLLLESKAITSDEYVRLVRSYIDAK</sequence>
<name>A0A9D1SQP9_9BACT</name>
<feature type="compositionally biased region" description="Polar residues" evidence="1">
    <location>
        <begin position="116"/>
        <end position="129"/>
    </location>
</feature>
<feature type="compositionally biased region" description="Acidic residues" evidence="1">
    <location>
        <begin position="202"/>
        <end position="211"/>
    </location>
</feature>
<evidence type="ECO:0000256" key="1">
    <source>
        <dbReference type="SAM" id="MobiDB-lite"/>
    </source>
</evidence>
<accession>A0A9D1SQP9</accession>
<feature type="compositionally biased region" description="Low complexity" evidence="1">
    <location>
        <begin position="212"/>
        <end position="226"/>
    </location>
</feature>
<dbReference type="Proteomes" id="UP000886852">
    <property type="component" value="Unassembled WGS sequence"/>
</dbReference>
<feature type="region of interest" description="Disordered" evidence="1">
    <location>
        <begin position="84"/>
        <end position="132"/>
    </location>
</feature>
<feature type="compositionally biased region" description="Basic and acidic residues" evidence="1">
    <location>
        <begin position="89"/>
        <end position="101"/>
    </location>
</feature>
<evidence type="ECO:0000256" key="2">
    <source>
        <dbReference type="SAM" id="Phobius"/>
    </source>
</evidence>
<keyword evidence="2" id="KW-0472">Membrane</keyword>
<feature type="transmembrane region" description="Helical" evidence="2">
    <location>
        <begin position="21"/>
        <end position="45"/>
    </location>
</feature>
<dbReference type="EMBL" id="DVOC01000081">
    <property type="protein sequence ID" value="HIU91271.1"/>
    <property type="molecule type" value="Genomic_DNA"/>
</dbReference>
<protein>
    <recommendedName>
        <fullName evidence="5">SHOCT domain-containing protein</fullName>
    </recommendedName>
</protein>
<feature type="transmembrane region" description="Helical" evidence="2">
    <location>
        <begin position="57"/>
        <end position="75"/>
    </location>
</feature>
<evidence type="ECO:0000313" key="3">
    <source>
        <dbReference type="EMBL" id="HIU91271.1"/>
    </source>
</evidence>
<evidence type="ECO:0000313" key="4">
    <source>
        <dbReference type="Proteomes" id="UP000886852"/>
    </source>
</evidence>
<feature type="region of interest" description="Disordered" evidence="1">
    <location>
        <begin position="154"/>
        <end position="229"/>
    </location>
</feature>
<proteinExistence type="predicted"/>
<reference evidence="3" key="1">
    <citation type="submission" date="2020-10" db="EMBL/GenBank/DDBJ databases">
        <authorList>
            <person name="Gilroy R."/>
        </authorList>
    </citation>
    <scope>NUCLEOTIDE SEQUENCE</scope>
    <source>
        <strain evidence="3">ChiHjej12B11-7776</strain>
    </source>
</reference>
<dbReference type="AlphaFoldDB" id="A0A9D1SQP9"/>
<keyword evidence="2" id="KW-1133">Transmembrane helix</keyword>